<comment type="caution">
    <text evidence="7">The sequence shown here is derived from an EMBL/GenBank/DDBJ whole genome shotgun (WGS) entry which is preliminary data.</text>
</comment>
<dbReference type="Pfam" id="PF00535">
    <property type="entry name" value="Glycos_transf_2"/>
    <property type="match status" value="1"/>
</dbReference>
<keyword evidence="5" id="KW-0472">Membrane</keyword>
<protein>
    <submittedName>
        <fullName evidence="7">Glycosyl transferase family 2</fullName>
    </submittedName>
</protein>
<sequence>MTRLNVTAVQEDAFATLDTVVVVPARDEQDHIAACLDNLFGQQTRNPAGIVLCVNNTRDATAHIALQRARAARWPLIVIEAHYPRGGVGRARRLGHRIALRAAPRARSILSTDADCLPAPDWQVQIETALQRAPVVLGRICVAENELAAFSRRFLRRQQLETEFSDLAMEFARLIDPVGPDGIGLNTAGGANLGFRRAAYLWIGGYRALESGEDRDIVARATRAGLQPVRADLAVITASMRTMGRAPGGMADQIRARSKSGNCTVDSALTSFKAMVAGHLGYDPQDRPMTLLRVAQDLPQLRDCVEQLRGLTCTDSRRRHLAAVWQRAGHPIPQRHD</sequence>
<dbReference type="GO" id="GO:0016757">
    <property type="term" value="F:glycosyltransferase activity"/>
    <property type="evidence" value="ECO:0007669"/>
    <property type="project" value="UniProtKB-KW"/>
</dbReference>
<dbReference type="EMBL" id="QLMG01000074">
    <property type="protein sequence ID" value="RAK09016.1"/>
    <property type="molecule type" value="Genomic_DNA"/>
</dbReference>
<keyword evidence="3" id="KW-0328">Glycosyltransferase</keyword>
<keyword evidence="8" id="KW-1185">Reference proteome</keyword>
<dbReference type="PANTHER" id="PTHR43646:SF2">
    <property type="entry name" value="GLYCOSYLTRANSFERASE 2-LIKE DOMAIN-CONTAINING PROTEIN"/>
    <property type="match status" value="1"/>
</dbReference>
<evidence type="ECO:0000256" key="3">
    <source>
        <dbReference type="ARBA" id="ARBA00022676"/>
    </source>
</evidence>
<gene>
    <name evidence="7" type="ORF">ATI53_10743</name>
</gene>
<accession>A0A327XM29</accession>
<dbReference type="InterPro" id="IPR001173">
    <property type="entry name" value="Glyco_trans_2-like"/>
</dbReference>
<dbReference type="SUPFAM" id="SSF53448">
    <property type="entry name" value="Nucleotide-diphospho-sugar transferases"/>
    <property type="match status" value="1"/>
</dbReference>
<evidence type="ECO:0000256" key="2">
    <source>
        <dbReference type="ARBA" id="ARBA00022475"/>
    </source>
</evidence>
<dbReference type="OrthoDB" id="8416156at2"/>
<proteinExistence type="predicted"/>
<dbReference type="AlphaFoldDB" id="A0A327XM29"/>
<keyword evidence="4 7" id="KW-0808">Transferase</keyword>
<evidence type="ECO:0000313" key="8">
    <source>
        <dbReference type="Proteomes" id="UP000249165"/>
    </source>
</evidence>
<feature type="domain" description="Glycosyltransferase 2-like" evidence="6">
    <location>
        <begin position="21"/>
        <end position="152"/>
    </location>
</feature>
<keyword evidence="2" id="KW-1003">Cell membrane</keyword>
<evidence type="ECO:0000256" key="5">
    <source>
        <dbReference type="ARBA" id="ARBA00023136"/>
    </source>
</evidence>
<dbReference type="RefSeq" id="WP_009506389.1">
    <property type="nucleotide sequence ID" value="NZ_LIGK01000017.1"/>
</dbReference>
<organism evidence="7 8">
    <name type="scientific">Salipiger aestuarii</name>
    <dbReference type="NCBI Taxonomy" id="568098"/>
    <lineage>
        <taxon>Bacteria</taxon>
        <taxon>Pseudomonadati</taxon>
        <taxon>Pseudomonadota</taxon>
        <taxon>Alphaproteobacteria</taxon>
        <taxon>Rhodobacterales</taxon>
        <taxon>Roseobacteraceae</taxon>
        <taxon>Salipiger</taxon>
    </lineage>
</organism>
<dbReference type="InterPro" id="IPR029044">
    <property type="entry name" value="Nucleotide-diphossugar_trans"/>
</dbReference>
<reference evidence="7 8" key="1">
    <citation type="submission" date="2018-06" db="EMBL/GenBank/DDBJ databases">
        <title>Genomic Encyclopedia of Archaeal and Bacterial Type Strains, Phase II (KMG-II): from individual species to whole genera.</title>
        <authorList>
            <person name="Goeker M."/>
        </authorList>
    </citation>
    <scope>NUCLEOTIDE SEQUENCE [LARGE SCALE GENOMIC DNA]</scope>
    <source>
        <strain evidence="7 8">DSM 22011</strain>
    </source>
</reference>
<dbReference type="GO" id="GO:0005886">
    <property type="term" value="C:plasma membrane"/>
    <property type="evidence" value="ECO:0007669"/>
    <property type="project" value="UniProtKB-SubCell"/>
</dbReference>
<evidence type="ECO:0000256" key="1">
    <source>
        <dbReference type="ARBA" id="ARBA00004236"/>
    </source>
</evidence>
<dbReference type="Gene3D" id="3.90.550.10">
    <property type="entry name" value="Spore Coat Polysaccharide Biosynthesis Protein SpsA, Chain A"/>
    <property type="match status" value="1"/>
</dbReference>
<evidence type="ECO:0000259" key="6">
    <source>
        <dbReference type="Pfam" id="PF00535"/>
    </source>
</evidence>
<comment type="subcellular location">
    <subcellularLocation>
        <location evidence="1">Cell membrane</location>
    </subcellularLocation>
</comment>
<dbReference type="PANTHER" id="PTHR43646">
    <property type="entry name" value="GLYCOSYLTRANSFERASE"/>
    <property type="match status" value="1"/>
</dbReference>
<evidence type="ECO:0000313" key="7">
    <source>
        <dbReference type="EMBL" id="RAK09016.1"/>
    </source>
</evidence>
<name>A0A327XM29_9RHOB</name>
<dbReference type="Proteomes" id="UP000249165">
    <property type="component" value="Unassembled WGS sequence"/>
</dbReference>
<evidence type="ECO:0000256" key="4">
    <source>
        <dbReference type="ARBA" id="ARBA00022679"/>
    </source>
</evidence>